<evidence type="ECO:0008006" key="2">
    <source>
        <dbReference type="Google" id="ProtNLM"/>
    </source>
</evidence>
<comment type="caution">
    <text evidence="1">The sequence shown here is derived from an EMBL/GenBank/DDBJ whole genome shotgun (WGS) entry which is preliminary data.</text>
</comment>
<evidence type="ECO:0000313" key="1">
    <source>
        <dbReference type="EMBL" id="GAF83509.1"/>
    </source>
</evidence>
<dbReference type="AlphaFoldDB" id="X0SR22"/>
<proteinExistence type="predicted"/>
<organism evidence="1">
    <name type="scientific">marine sediment metagenome</name>
    <dbReference type="NCBI Taxonomy" id="412755"/>
    <lineage>
        <taxon>unclassified sequences</taxon>
        <taxon>metagenomes</taxon>
        <taxon>ecological metagenomes</taxon>
    </lineage>
</organism>
<dbReference type="EMBL" id="BARS01002262">
    <property type="protein sequence ID" value="GAF83509.1"/>
    <property type="molecule type" value="Genomic_DNA"/>
</dbReference>
<accession>X0SR22</accession>
<sequence>MSIKSFLICNSDGLPFYSKKIDPNFEDYDPHLFSGWISAISIIGKKLFHEEIATLSFGINKEASIVILPREFFGFDKVIFFVFLIENEIDHKKLRQLCTNILIEAKGYLKTVPLQSDERFKIKIDKVVDSMKDSFL</sequence>
<reference evidence="1" key="1">
    <citation type="journal article" date="2014" name="Front. Microbiol.">
        <title>High frequency of phylogenetically diverse reductive dehalogenase-homologous genes in deep subseafloor sedimentary metagenomes.</title>
        <authorList>
            <person name="Kawai M."/>
            <person name="Futagami T."/>
            <person name="Toyoda A."/>
            <person name="Takaki Y."/>
            <person name="Nishi S."/>
            <person name="Hori S."/>
            <person name="Arai W."/>
            <person name="Tsubouchi T."/>
            <person name="Morono Y."/>
            <person name="Uchiyama I."/>
            <person name="Ito T."/>
            <person name="Fujiyama A."/>
            <person name="Inagaki F."/>
            <person name="Takami H."/>
        </authorList>
    </citation>
    <scope>NUCLEOTIDE SEQUENCE</scope>
    <source>
        <strain evidence="1">Expedition CK06-06</strain>
    </source>
</reference>
<protein>
    <recommendedName>
        <fullName evidence="2">FUZ/MON1/HPS1 first Longin domain-containing protein</fullName>
    </recommendedName>
</protein>
<gene>
    <name evidence="1" type="ORF">S01H1_04263</name>
</gene>
<name>X0SR22_9ZZZZ</name>